<accession>A0A897NN85</accession>
<gene>
    <name evidence="2" type="ORF">HSEST_0345</name>
</gene>
<keyword evidence="3" id="KW-1185">Reference proteome</keyword>
<keyword evidence="1" id="KW-0812">Transmembrane</keyword>
<evidence type="ECO:0000313" key="2">
    <source>
        <dbReference type="EMBL" id="QSG13894.1"/>
    </source>
</evidence>
<feature type="transmembrane region" description="Helical" evidence="1">
    <location>
        <begin position="112"/>
        <end position="135"/>
    </location>
</feature>
<dbReference type="Pfam" id="PF24416">
    <property type="entry name" value="DUF7548"/>
    <property type="match status" value="1"/>
</dbReference>
<dbReference type="EMBL" id="CP064791">
    <property type="protein sequence ID" value="QSG13894.1"/>
    <property type="molecule type" value="Genomic_DNA"/>
</dbReference>
<name>A0A897NN85_9EURY</name>
<dbReference type="RefSeq" id="WP_229121843.1">
    <property type="nucleotide sequence ID" value="NZ_CP064791.1"/>
</dbReference>
<evidence type="ECO:0000313" key="3">
    <source>
        <dbReference type="Proteomes" id="UP000663292"/>
    </source>
</evidence>
<dbReference type="AlphaFoldDB" id="A0A897NN85"/>
<proteinExistence type="predicted"/>
<organism evidence="2 3">
    <name type="scientific">Halapricum desulfuricans</name>
    <dbReference type="NCBI Taxonomy" id="2841257"/>
    <lineage>
        <taxon>Archaea</taxon>
        <taxon>Methanobacteriati</taxon>
        <taxon>Methanobacteriota</taxon>
        <taxon>Stenosarchaea group</taxon>
        <taxon>Halobacteria</taxon>
        <taxon>Halobacteriales</taxon>
        <taxon>Haloarculaceae</taxon>
        <taxon>Halapricum</taxon>
    </lineage>
</organism>
<feature type="transmembrane region" description="Helical" evidence="1">
    <location>
        <begin position="71"/>
        <end position="92"/>
    </location>
</feature>
<keyword evidence="1" id="KW-1133">Transmembrane helix</keyword>
<dbReference type="Proteomes" id="UP000663292">
    <property type="component" value="Chromosome"/>
</dbReference>
<evidence type="ECO:0000256" key="1">
    <source>
        <dbReference type="SAM" id="Phobius"/>
    </source>
</evidence>
<sequence length="141" mass="14542">MVDARRSAPLVGIAACLLVIVVLATPYVLTESQTAGLYYESGVVNPLLAGLLVVPAVVVFAAGRQGRTDRALAAGVTLTLGIFIVTITIAWASTVQFGIVDMSLASHRWALVTVAMGVPLAGTWYAHALGLLLGAEDAKGP</sequence>
<reference evidence="2 3" key="1">
    <citation type="submission" date="2020-11" db="EMBL/GenBank/DDBJ databases">
        <title>Carbohydrate-dependent, anaerobic sulfur respiration: A novel catabolism in halophilic archaea.</title>
        <authorList>
            <person name="Sorokin D.Y."/>
            <person name="Messina E."/>
            <person name="Smedile F."/>
            <person name="La Cono V."/>
            <person name="Hallsworth J.E."/>
            <person name="Yakimov M.M."/>
        </authorList>
    </citation>
    <scope>NUCLEOTIDE SEQUENCE [LARGE SCALE GENOMIC DNA]</scope>
    <source>
        <strain evidence="2 3">HSR-Est</strain>
    </source>
</reference>
<feature type="transmembrane region" description="Helical" evidence="1">
    <location>
        <begin position="43"/>
        <end position="62"/>
    </location>
</feature>
<dbReference type="GeneID" id="68856983"/>
<keyword evidence="1" id="KW-0472">Membrane</keyword>
<protein>
    <submittedName>
        <fullName evidence="2">Putative membrane protein</fullName>
    </submittedName>
</protein>
<dbReference type="InterPro" id="IPR055970">
    <property type="entry name" value="DUF7548"/>
</dbReference>